<protein>
    <submittedName>
        <fullName evidence="2">Uncharacterized protein</fullName>
    </submittedName>
</protein>
<evidence type="ECO:0000313" key="3">
    <source>
        <dbReference type="Proteomes" id="UP000412311"/>
    </source>
</evidence>
<gene>
    <name evidence="2" type="ORF">PS925_01622</name>
</gene>
<sequence length="134" mass="15124">MKRFYKFSSCTYLILLAVTFCTGVFILTKNLEAQIYDAKQDSIGIPFSVMFAIWLTLTLNHLMQILLLRKSRTRFSASLIRKIPAYLLATVSLVILVGSIVYWSIPNHALIAIFYVASAITFIAFQASTFAQSK</sequence>
<accession>A0A5E7T637</accession>
<keyword evidence="1" id="KW-0812">Transmembrane</keyword>
<dbReference type="EMBL" id="CABVJG010000004">
    <property type="protein sequence ID" value="VVP93585.1"/>
    <property type="molecule type" value="Genomic_DNA"/>
</dbReference>
<feature type="transmembrane region" description="Helical" evidence="1">
    <location>
        <begin position="43"/>
        <end position="62"/>
    </location>
</feature>
<evidence type="ECO:0000256" key="1">
    <source>
        <dbReference type="SAM" id="Phobius"/>
    </source>
</evidence>
<dbReference type="Proteomes" id="UP000412311">
    <property type="component" value="Unassembled WGS sequence"/>
</dbReference>
<dbReference type="AlphaFoldDB" id="A0A5E7T637"/>
<keyword evidence="1" id="KW-1133">Transmembrane helix</keyword>
<organism evidence="2 3">
    <name type="scientific">Pseudomonas fluorescens</name>
    <dbReference type="NCBI Taxonomy" id="294"/>
    <lineage>
        <taxon>Bacteria</taxon>
        <taxon>Pseudomonadati</taxon>
        <taxon>Pseudomonadota</taxon>
        <taxon>Gammaproteobacteria</taxon>
        <taxon>Pseudomonadales</taxon>
        <taxon>Pseudomonadaceae</taxon>
        <taxon>Pseudomonas</taxon>
    </lineage>
</organism>
<keyword evidence="1" id="KW-0472">Membrane</keyword>
<feature type="transmembrane region" description="Helical" evidence="1">
    <location>
        <begin position="12"/>
        <end position="31"/>
    </location>
</feature>
<name>A0A5E7T637_PSEFL</name>
<proteinExistence type="predicted"/>
<evidence type="ECO:0000313" key="2">
    <source>
        <dbReference type="EMBL" id="VVP93585.1"/>
    </source>
</evidence>
<reference evidence="2 3" key="1">
    <citation type="submission" date="2019-09" db="EMBL/GenBank/DDBJ databases">
        <authorList>
            <person name="Chandra G."/>
            <person name="Truman W A."/>
        </authorList>
    </citation>
    <scope>NUCLEOTIDE SEQUENCE [LARGE SCALE GENOMIC DNA]</scope>
    <source>
        <strain evidence="2">PS925</strain>
    </source>
</reference>
<feature type="transmembrane region" description="Helical" evidence="1">
    <location>
        <begin position="109"/>
        <end position="131"/>
    </location>
</feature>
<feature type="transmembrane region" description="Helical" evidence="1">
    <location>
        <begin position="83"/>
        <end position="103"/>
    </location>
</feature>